<proteinExistence type="predicted"/>
<evidence type="ECO:0000256" key="3">
    <source>
        <dbReference type="ARBA" id="ARBA00022989"/>
    </source>
</evidence>
<dbReference type="AlphaFoldDB" id="A0ABD5QE33"/>
<feature type="region of interest" description="Disordered" evidence="5">
    <location>
        <begin position="191"/>
        <end position="217"/>
    </location>
</feature>
<evidence type="ECO:0000313" key="8">
    <source>
        <dbReference type="Proteomes" id="UP001595925"/>
    </source>
</evidence>
<accession>A0ABD5QE33</accession>
<feature type="compositionally biased region" description="Low complexity" evidence="5">
    <location>
        <begin position="16"/>
        <end position="26"/>
    </location>
</feature>
<feature type="compositionally biased region" description="Basic and acidic residues" evidence="5">
    <location>
        <begin position="192"/>
        <end position="206"/>
    </location>
</feature>
<protein>
    <submittedName>
        <fullName evidence="7">Signal peptidase I</fullName>
        <ecNumber evidence="7">3.4.21.89</ecNumber>
    </submittedName>
</protein>
<evidence type="ECO:0000256" key="4">
    <source>
        <dbReference type="ARBA" id="ARBA00023136"/>
    </source>
</evidence>
<evidence type="ECO:0000313" key="7">
    <source>
        <dbReference type="EMBL" id="MFC4988016.1"/>
    </source>
</evidence>
<feature type="region of interest" description="Disordered" evidence="5">
    <location>
        <begin position="1"/>
        <end position="26"/>
    </location>
</feature>
<dbReference type="GO" id="GO:0016020">
    <property type="term" value="C:membrane"/>
    <property type="evidence" value="ECO:0007669"/>
    <property type="project" value="UniProtKB-SubCell"/>
</dbReference>
<feature type="compositionally biased region" description="Acidic residues" evidence="5">
    <location>
        <begin position="1"/>
        <end position="15"/>
    </location>
</feature>
<dbReference type="SUPFAM" id="SSF51306">
    <property type="entry name" value="LexA/Signal peptidase"/>
    <property type="match status" value="1"/>
</dbReference>
<evidence type="ECO:0000256" key="6">
    <source>
        <dbReference type="SAM" id="Phobius"/>
    </source>
</evidence>
<evidence type="ECO:0000256" key="5">
    <source>
        <dbReference type="SAM" id="MobiDB-lite"/>
    </source>
</evidence>
<keyword evidence="7" id="KW-0378">Hydrolase</keyword>
<reference evidence="7 8" key="1">
    <citation type="journal article" date="2019" name="Int. J. Syst. Evol. Microbiol.">
        <title>The Global Catalogue of Microorganisms (GCM) 10K type strain sequencing project: providing services to taxonomists for standard genome sequencing and annotation.</title>
        <authorList>
            <consortium name="The Broad Institute Genomics Platform"/>
            <consortium name="The Broad Institute Genome Sequencing Center for Infectious Disease"/>
            <person name="Wu L."/>
            <person name="Ma J."/>
        </authorList>
    </citation>
    <scope>NUCLEOTIDE SEQUENCE [LARGE SCALE GENOMIC DNA]</scope>
    <source>
        <strain evidence="7 8">CGMCC 1.15824</strain>
    </source>
</reference>
<feature type="transmembrane region" description="Helical" evidence="6">
    <location>
        <begin position="34"/>
        <end position="55"/>
    </location>
</feature>
<dbReference type="RefSeq" id="WP_224826965.1">
    <property type="nucleotide sequence ID" value="NZ_JAIVEF010000001.1"/>
</dbReference>
<feature type="transmembrane region" description="Helical" evidence="6">
    <location>
        <begin position="169"/>
        <end position="189"/>
    </location>
</feature>
<dbReference type="PANTHER" id="PTHR10806:SF6">
    <property type="entry name" value="SIGNAL PEPTIDASE COMPLEX CATALYTIC SUBUNIT SEC11"/>
    <property type="match status" value="1"/>
</dbReference>
<dbReference type="InterPro" id="IPR019533">
    <property type="entry name" value="Peptidase_S26"/>
</dbReference>
<evidence type="ECO:0000256" key="1">
    <source>
        <dbReference type="ARBA" id="ARBA00004370"/>
    </source>
</evidence>
<dbReference type="InterPro" id="IPR001733">
    <property type="entry name" value="Peptidase_S26B"/>
</dbReference>
<dbReference type="Proteomes" id="UP001595925">
    <property type="component" value="Unassembled WGS sequence"/>
</dbReference>
<feature type="region of interest" description="Disordered" evidence="5">
    <location>
        <begin position="277"/>
        <end position="327"/>
    </location>
</feature>
<dbReference type="CDD" id="cd06530">
    <property type="entry name" value="S26_SPase_I"/>
    <property type="match status" value="1"/>
</dbReference>
<feature type="transmembrane region" description="Helical" evidence="6">
    <location>
        <begin position="253"/>
        <end position="274"/>
    </location>
</feature>
<sequence length="327" mass="33521">MSTEPADGEVAEGPEVESSGSETEGSGMPLWRRAIHIAVLLVFLAVVAVFVVYAVPQVIGADHSYVVLTASMSPEIEPGDAVVVGEVEPAEIAEGDVITFYRSADEPPVTHRVVGITETSDGYLYETKGDANEEPDANPVPHENVVGSVVVTIPYLGHVIQFANTTEGFLALVVLPFGLLLLSEAYSVVGSSRERGDPETETREADGSGSGDASTEGTDALVLTPAALRTAIGVLAVVAPASAYLAVRYPTAISVTVAIGASISLLVAVGIRLLGNGSGGESDDTADPDEPDDPALERNEIGEPVGDGAGNTIGETDAGAGSGEEPR</sequence>
<dbReference type="EC" id="3.4.21.89" evidence="7"/>
<keyword evidence="2 6" id="KW-0812">Transmembrane</keyword>
<comment type="subcellular location">
    <subcellularLocation>
        <location evidence="1">Membrane</location>
    </subcellularLocation>
</comment>
<gene>
    <name evidence="7" type="ORF">ACFPFO_09675</name>
</gene>
<dbReference type="PANTHER" id="PTHR10806">
    <property type="entry name" value="SIGNAL PEPTIDASE COMPLEX CATALYTIC SUBUNIT SEC11"/>
    <property type="match status" value="1"/>
</dbReference>
<comment type="caution">
    <text evidence="7">The sequence shown here is derived from an EMBL/GenBank/DDBJ whole genome shotgun (WGS) entry which is preliminary data.</text>
</comment>
<keyword evidence="3 6" id="KW-1133">Transmembrane helix</keyword>
<keyword evidence="8" id="KW-1185">Reference proteome</keyword>
<dbReference type="NCBIfam" id="TIGR02228">
    <property type="entry name" value="sigpep_I_arch"/>
    <property type="match status" value="1"/>
</dbReference>
<keyword evidence="4 6" id="KW-0472">Membrane</keyword>
<feature type="transmembrane region" description="Helical" evidence="6">
    <location>
        <begin position="226"/>
        <end position="246"/>
    </location>
</feature>
<organism evidence="7 8">
    <name type="scientific">Saliphagus infecundisoli</name>
    <dbReference type="NCBI Taxonomy" id="1849069"/>
    <lineage>
        <taxon>Archaea</taxon>
        <taxon>Methanobacteriati</taxon>
        <taxon>Methanobacteriota</taxon>
        <taxon>Stenosarchaea group</taxon>
        <taxon>Halobacteria</taxon>
        <taxon>Halobacteriales</taxon>
        <taxon>Natrialbaceae</taxon>
        <taxon>Saliphagus</taxon>
    </lineage>
</organism>
<evidence type="ECO:0000256" key="2">
    <source>
        <dbReference type="ARBA" id="ARBA00022692"/>
    </source>
</evidence>
<dbReference type="InterPro" id="IPR036286">
    <property type="entry name" value="LexA/Signal_pep-like_sf"/>
</dbReference>
<dbReference type="Gene3D" id="2.10.109.10">
    <property type="entry name" value="Umud Fragment, subunit A"/>
    <property type="match status" value="1"/>
</dbReference>
<name>A0ABD5QE33_9EURY</name>
<feature type="compositionally biased region" description="Acidic residues" evidence="5">
    <location>
        <begin position="281"/>
        <end position="294"/>
    </location>
</feature>
<dbReference type="GO" id="GO:0009003">
    <property type="term" value="F:signal peptidase activity"/>
    <property type="evidence" value="ECO:0007669"/>
    <property type="project" value="UniProtKB-EC"/>
</dbReference>
<dbReference type="EMBL" id="JBHSJG010000036">
    <property type="protein sequence ID" value="MFC4988016.1"/>
    <property type="molecule type" value="Genomic_DNA"/>
</dbReference>